<dbReference type="Proteomes" id="UP000533905">
    <property type="component" value="Unassembled WGS sequence"/>
</dbReference>
<sequence>MLDILERIDPASDRIDLLVGLVDCLRPRHRWVWQKPDDPAQAVRTLTQLLKGNPAQAWALRHYITVLLEKRRHTSLYSDIGILSNDGFVTELKRRITYRFLPPALNDLYLSDALNQVLYAENDYEWIRAVPNADWMELFDVIADAPPPLDRIGGPAPPDRARYVTVMGILDAIRTLSCRICALGLEPRLVHSYSEIEHFDSPFLMQNIEVNHYLDEYARYLDGKTSGPEPARHLLVMLDQCEEVVLKIRRGAQSTGTSVALTYLLVALQQSIDRLHKLLYLVDVSGELPSAPGVDLDAVADSVATHEGVVASDRRLAAIALAEELIEAHNTKYQVRGLMRDNVDLLARNVTENASRTGEHYVADTRRALRQMFVAAAGAGFIVGFMAMFKIMLGYLRTAPLVEAFLFSMNYSLGFILIYVLHFTVATKQPAMTAQHIAASLQQADNGRGLNVDSLAILVNKVFRTQIVAVLGNVVLAFPVAWAIAVGYKAISGQHMVDPAKAHHLLADIDPFHGPALFYAAIAGVWLFVAGLISGYYDNKALYTRMGQRVRQLRGLRRLMGEARLGRFAEYVEDNLGGLMGNFFFGFMLGMTGTIGYLLGLPLDIRHVTFSTANFATSLVGLDYRMSTEAMVNAAAGVALIGAVNLVVSFGLALWVAMRARKVRFKRGILLLQALGRHLLTSPVDFFLGPKDLPVSIETSAAPRIDQRSELIVREPK</sequence>
<evidence type="ECO:0000313" key="7">
    <source>
        <dbReference type="Proteomes" id="UP000533905"/>
    </source>
</evidence>
<accession>A0A7Y2NZY8</accession>
<gene>
    <name evidence="6" type="ORF">HGB41_11520</name>
</gene>
<dbReference type="EMBL" id="JABAIV010000003">
    <property type="protein sequence ID" value="NNG23623.1"/>
    <property type="molecule type" value="Genomic_DNA"/>
</dbReference>
<dbReference type="Gene3D" id="1.20.1080.10">
    <property type="entry name" value="Glycerol uptake facilitator protein"/>
    <property type="match status" value="1"/>
</dbReference>
<dbReference type="Pfam" id="PF10136">
    <property type="entry name" value="SpecificRecomb"/>
    <property type="match status" value="1"/>
</dbReference>
<dbReference type="GO" id="GO:0016020">
    <property type="term" value="C:membrane"/>
    <property type="evidence" value="ECO:0007669"/>
    <property type="project" value="UniProtKB-SubCell"/>
</dbReference>
<feature type="transmembrane region" description="Helical" evidence="5">
    <location>
        <begin position="373"/>
        <end position="393"/>
    </location>
</feature>
<comment type="subcellular location">
    <subcellularLocation>
        <location evidence="1">Membrane</location>
        <topology evidence="1">Multi-pass membrane protein</topology>
    </subcellularLocation>
</comment>
<evidence type="ECO:0000256" key="4">
    <source>
        <dbReference type="ARBA" id="ARBA00023136"/>
    </source>
</evidence>
<evidence type="ECO:0000256" key="5">
    <source>
        <dbReference type="SAM" id="Phobius"/>
    </source>
</evidence>
<name>A0A7Y2NZY8_9BURK</name>
<organism evidence="6 7">
    <name type="scientific">Telluria aromaticivorans</name>
    <dbReference type="NCBI Taxonomy" id="2725995"/>
    <lineage>
        <taxon>Bacteria</taxon>
        <taxon>Pseudomonadati</taxon>
        <taxon>Pseudomonadota</taxon>
        <taxon>Betaproteobacteria</taxon>
        <taxon>Burkholderiales</taxon>
        <taxon>Oxalobacteraceae</taxon>
        <taxon>Telluria group</taxon>
        <taxon>Telluria</taxon>
    </lineage>
</organism>
<feature type="transmembrane region" description="Helical" evidence="5">
    <location>
        <begin position="516"/>
        <end position="537"/>
    </location>
</feature>
<feature type="transmembrane region" description="Helical" evidence="5">
    <location>
        <begin position="634"/>
        <end position="657"/>
    </location>
</feature>
<dbReference type="InterPro" id="IPR023271">
    <property type="entry name" value="Aquaporin-like"/>
</dbReference>
<dbReference type="InterPro" id="IPR011385">
    <property type="entry name" value="Site-sp_rcmbase"/>
</dbReference>
<keyword evidence="2 5" id="KW-0812">Transmembrane</keyword>
<keyword evidence="3 5" id="KW-1133">Transmembrane helix</keyword>
<proteinExistence type="predicted"/>
<feature type="transmembrane region" description="Helical" evidence="5">
    <location>
        <begin position="576"/>
        <end position="599"/>
    </location>
</feature>
<feature type="transmembrane region" description="Helical" evidence="5">
    <location>
        <begin position="467"/>
        <end position="488"/>
    </location>
</feature>
<evidence type="ECO:0000256" key="1">
    <source>
        <dbReference type="ARBA" id="ARBA00004141"/>
    </source>
</evidence>
<reference evidence="6 7" key="1">
    <citation type="submission" date="2020-04" db="EMBL/GenBank/DDBJ databases">
        <title>Massilia sp. nov., a cold adapted bacteria isolated from Arctic soil.</title>
        <authorList>
            <person name="Son J."/>
            <person name="Ka J.-O."/>
        </authorList>
    </citation>
    <scope>NUCLEOTIDE SEQUENCE [LARGE SCALE GENOMIC DNA]</scope>
    <source>
        <strain evidence="6 7">ML15P13</strain>
    </source>
</reference>
<keyword evidence="4 5" id="KW-0472">Membrane</keyword>
<dbReference type="PIRSF" id="PIRSF015380">
    <property type="entry name" value="Site-sp_rcmb"/>
    <property type="match status" value="1"/>
</dbReference>
<dbReference type="RefSeq" id="WP_171084343.1">
    <property type="nucleotide sequence ID" value="NZ_JABAIV010000003.1"/>
</dbReference>
<protein>
    <submittedName>
        <fullName evidence="6">Site-specific recombinase</fullName>
    </submittedName>
</protein>
<dbReference type="AlphaFoldDB" id="A0A7Y2NZY8"/>
<comment type="caution">
    <text evidence="6">The sequence shown here is derived from an EMBL/GenBank/DDBJ whole genome shotgun (WGS) entry which is preliminary data.</text>
</comment>
<feature type="transmembrane region" description="Helical" evidence="5">
    <location>
        <begin position="405"/>
        <end position="425"/>
    </location>
</feature>
<keyword evidence="7" id="KW-1185">Reference proteome</keyword>
<evidence type="ECO:0000256" key="3">
    <source>
        <dbReference type="ARBA" id="ARBA00022989"/>
    </source>
</evidence>
<evidence type="ECO:0000313" key="6">
    <source>
        <dbReference type="EMBL" id="NNG23623.1"/>
    </source>
</evidence>
<evidence type="ECO:0000256" key="2">
    <source>
        <dbReference type="ARBA" id="ARBA00022692"/>
    </source>
</evidence>